<dbReference type="EMBL" id="CP000384">
    <property type="protein sequence ID" value="ABG06964.1"/>
    <property type="molecule type" value="Genomic_DNA"/>
</dbReference>
<protein>
    <submittedName>
        <fullName evidence="1">Uncharacterized protein</fullName>
    </submittedName>
</protein>
<sequence>MTQTSIDRLHIVESTDWLLGVIALLESRSRCRPWRYGFGEARRGDPVAIVLNTEPASILTTLGSIGADEGLGRAVVDWTFVEPKLLDLATLVHTVGFGWDPRRAWRLEGDDAVRMELALTESHDHMDPSLRFGHTSVVRARILLHSRGRCTGCDDDIDLIGDDARDNFVFHTVDEPAREAPEVLIMDDRHACSYLEDPIPASCWRPELPEDWPGVLCRRCQDRMREGGYTNLLDFRFSQHPKCLACGAGRTQRALFGMLMTWDIPPWLDARGCVRTEQHWTCTACTRTW</sequence>
<reference evidence="1" key="1">
    <citation type="submission" date="2006-06" db="EMBL/GenBank/DDBJ databases">
        <title>Complete sequence of chromosome of Mycobacterium sp. MCS.</title>
        <authorList>
            <consortium name="US DOE Joint Genome Institute"/>
            <person name="Copeland A."/>
            <person name="Lucas S."/>
            <person name="Lapidus A."/>
            <person name="Barry K."/>
            <person name="Detter J.C."/>
            <person name="Glavina del Rio T."/>
            <person name="Hammon N."/>
            <person name="Israni S."/>
            <person name="Dalin E."/>
            <person name="Tice H."/>
            <person name="Pitluck S."/>
            <person name="Martinez M."/>
            <person name="Schmutz J."/>
            <person name="Larimer F."/>
            <person name="Land M."/>
            <person name="Hauser L."/>
            <person name="Kyrpides N."/>
            <person name="Kim E."/>
            <person name="Miller C.D."/>
            <person name="Hughes J.E."/>
            <person name="Anderson A.J."/>
            <person name="Sims R.C."/>
            <person name="Richardson P."/>
        </authorList>
    </citation>
    <scope>NUCLEOTIDE SEQUENCE [LARGE SCALE GENOMIC DNA]</scope>
    <source>
        <strain evidence="1">MCS</strain>
    </source>
</reference>
<organism evidence="1">
    <name type="scientific">Mycobacterium sp. (strain MCS)</name>
    <dbReference type="NCBI Taxonomy" id="164756"/>
    <lineage>
        <taxon>Bacteria</taxon>
        <taxon>Bacillati</taxon>
        <taxon>Actinomycetota</taxon>
        <taxon>Actinomycetes</taxon>
        <taxon>Mycobacteriales</taxon>
        <taxon>Mycobacteriaceae</taxon>
        <taxon>Mycobacterium</taxon>
    </lineage>
</organism>
<name>A0A5Q5BFH4_MYCSS</name>
<evidence type="ECO:0000313" key="1">
    <source>
        <dbReference type="EMBL" id="ABG06964.1"/>
    </source>
</evidence>
<dbReference type="AlphaFoldDB" id="A0A5Q5BFH4"/>
<dbReference type="KEGG" id="mmc:Mmcs_0848"/>
<accession>A0A5Q5BFH4</accession>
<proteinExistence type="predicted"/>
<gene>
    <name evidence="1" type="ordered locus">Mmcs_0848</name>
</gene>